<feature type="compositionally biased region" description="Basic and acidic residues" evidence="1">
    <location>
        <begin position="685"/>
        <end position="696"/>
    </location>
</feature>
<dbReference type="Proteomes" id="UP001293593">
    <property type="component" value="Unassembled WGS sequence"/>
</dbReference>
<dbReference type="EMBL" id="JAWXYG010000001">
    <property type="protein sequence ID" value="KAK4284372.1"/>
    <property type="molecule type" value="Genomic_DNA"/>
</dbReference>
<keyword evidence="2" id="KW-0472">Membrane</keyword>
<feature type="compositionally biased region" description="Polar residues" evidence="1">
    <location>
        <begin position="729"/>
        <end position="738"/>
    </location>
</feature>
<feature type="compositionally biased region" description="Polar residues" evidence="1">
    <location>
        <begin position="396"/>
        <end position="405"/>
    </location>
</feature>
<feature type="region of interest" description="Disordered" evidence="1">
    <location>
        <begin position="659"/>
        <end position="696"/>
    </location>
</feature>
<feature type="compositionally biased region" description="Basic and acidic residues" evidence="1">
    <location>
        <begin position="111"/>
        <end position="124"/>
    </location>
</feature>
<feature type="compositionally biased region" description="Basic and acidic residues" evidence="1">
    <location>
        <begin position="254"/>
        <end position="267"/>
    </location>
</feature>
<feature type="region of interest" description="Disordered" evidence="1">
    <location>
        <begin position="617"/>
        <end position="641"/>
    </location>
</feature>
<keyword evidence="4" id="KW-1185">Reference proteome</keyword>
<comment type="caution">
    <text evidence="3">The sequence shown here is derived from an EMBL/GenBank/DDBJ whole genome shotgun (WGS) entry which is preliminary data.</text>
</comment>
<feature type="transmembrane region" description="Helical" evidence="2">
    <location>
        <begin position="763"/>
        <end position="786"/>
    </location>
</feature>
<dbReference type="PANTHER" id="PTHR34775:SF4">
    <property type="entry name" value="TRANSMEMBRANE PROTEIN"/>
    <property type="match status" value="1"/>
</dbReference>
<organism evidence="3 4">
    <name type="scientific">Acacia crassicarpa</name>
    <name type="common">northern wattle</name>
    <dbReference type="NCBI Taxonomy" id="499986"/>
    <lineage>
        <taxon>Eukaryota</taxon>
        <taxon>Viridiplantae</taxon>
        <taxon>Streptophyta</taxon>
        <taxon>Embryophyta</taxon>
        <taxon>Tracheophyta</taxon>
        <taxon>Spermatophyta</taxon>
        <taxon>Magnoliopsida</taxon>
        <taxon>eudicotyledons</taxon>
        <taxon>Gunneridae</taxon>
        <taxon>Pentapetalae</taxon>
        <taxon>rosids</taxon>
        <taxon>fabids</taxon>
        <taxon>Fabales</taxon>
        <taxon>Fabaceae</taxon>
        <taxon>Caesalpinioideae</taxon>
        <taxon>mimosoid clade</taxon>
        <taxon>Acacieae</taxon>
        <taxon>Acacia</taxon>
    </lineage>
</organism>
<feature type="compositionally biased region" description="Polar residues" evidence="1">
    <location>
        <begin position="619"/>
        <end position="636"/>
    </location>
</feature>
<feature type="compositionally biased region" description="Polar residues" evidence="1">
    <location>
        <begin position="22"/>
        <end position="33"/>
    </location>
</feature>
<dbReference type="AlphaFoldDB" id="A0AAE1TGI8"/>
<reference evidence="3" key="1">
    <citation type="submission" date="2023-10" db="EMBL/GenBank/DDBJ databases">
        <title>Chromosome-level genome of the transformable northern wattle, Acacia crassicarpa.</title>
        <authorList>
            <person name="Massaro I."/>
            <person name="Sinha N.R."/>
            <person name="Poethig S."/>
            <person name="Leichty A.R."/>
        </authorList>
    </citation>
    <scope>NUCLEOTIDE SEQUENCE</scope>
    <source>
        <strain evidence="3">Acra3RX</strain>
        <tissue evidence="3">Leaf</tissue>
    </source>
</reference>
<evidence type="ECO:0000256" key="1">
    <source>
        <dbReference type="SAM" id="MobiDB-lite"/>
    </source>
</evidence>
<feature type="region of interest" description="Disordered" evidence="1">
    <location>
        <begin position="866"/>
        <end position="939"/>
    </location>
</feature>
<feature type="compositionally biased region" description="Basic and acidic residues" evidence="1">
    <location>
        <begin position="867"/>
        <end position="880"/>
    </location>
</feature>
<dbReference type="PANTHER" id="PTHR34775">
    <property type="entry name" value="TRANSMEMBRANE PROTEIN"/>
    <property type="match status" value="1"/>
</dbReference>
<sequence>MATSSSLAAASSRSNPNLRNSEINNSVRRSFSGNPFHKPSIIANPRSFTPNTPANSPSDFPRRNSIGDLDDKENGKDHILKSSKVRSPAASTKGMKNFMSPTISAASKITESPRKKVLADRNEAARTSFSSSTEVKIPNPKVTVVDSMDEKTFKAFSDGIIKEEREKHKSPNRKVTFADSVEEKTFQPFPDWLAEEDRDEQAASMVSEDLKMEAKSPNGKVTFADSIEEKKFQPFTDGVIEDDTEEHTSSIVSEDLKDEGLESKNETESAYESVTNELDCVNLDPSFRLSPTPPPFSSTSTIIAPLDADPLIPPFDPKADPLVPPYDPKVNYLSPRPQFLRYKPNPRLQLYKERESMKLDDGSSDTEMTEEVLSGGSEKESEVSSDETVTEDQNHVSESSITNGTLMPEEEIAEAKGVAKPGFSMISKAIALLLLLSVACFSISYTNPQVFDPVLKEITTWSQTCDSSEFYQFATANFDRFSGIAKENLDGLSRNFHTWLIKWMSSFSELISSFRGVQGPGQLHYWNLTDLTENTEVYQFPIFAEDGNLIQQAPQVGMPVLIVEETDDIGDIIMADHYASAYEEQVQELEPVSPITDDNDAAKEINTDAVVITEVESDPSASNIGGISEPNQCDSNPDSDHEILTEDFEANNLQAEKAAPEDAATGSMDLKEGQSDVNSEVAETAEVHPDSEPKSEIHTEDFEANSLQAENAAPEDAATGSMDLKEGQSDLSSEVAETTEILTDSELKSETHDVLLKSEEKSLVAVIVASIFLFLSIIAGVAFKFLKKKDEGRRRTMATTNASSMEQPAALLLTKALHKDEEEAASSPEKPFLRNNPIEMDVHGESYQPSEISSFERSSSYYYNRRATKEKDEAQSSLEKKPKRSNRRESLASSSDTMAGSASYGSFTTYEKLPNKQELGTVTPVRRSSRIRNLVNSPV</sequence>
<evidence type="ECO:0000313" key="4">
    <source>
        <dbReference type="Proteomes" id="UP001293593"/>
    </source>
</evidence>
<feature type="region of interest" description="Disordered" evidence="1">
    <location>
        <begin position="234"/>
        <end position="273"/>
    </location>
</feature>
<name>A0AAE1TGI8_9FABA</name>
<feature type="compositionally biased region" description="Polar residues" evidence="1">
    <location>
        <begin position="46"/>
        <end position="58"/>
    </location>
</feature>
<feature type="compositionally biased region" description="Polar residues" evidence="1">
    <location>
        <begin position="125"/>
        <end position="134"/>
    </location>
</feature>
<gene>
    <name evidence="3" type="ORF">QN277_001217</name>
</gene>
<protein>
    <submittedName>
        <fullName evidence="3">Uncharacterized protein</fullName>
    </submittedName>
</protein>
<feature type="compositionally biased region" description="Polar residues" evidence="1">
    <location>
        <begin position="891"/>
        <end position="909"/>
    </location>
</feature>
<feature type="region of interest" description="Disordered" evidence="1">
    <location>
        <begin position="1"/>
        <end position="134"/>
    </location>
</feature>
<feature type="compositionally biased region" description="Low complexity" evidence="1">
    <location>
        <begin position="1"/>
        <end position="21"/>
    </location>
</feature>
<keyword evidence="2" id="KW-0812">Transmembrane</keyword>
<accession>A0AAE1TGI8</accession>
<feature type="compositionally biased region" description="Polar residues" evidence="1">
    <location>
        <begin position="99"/>
        <end position="110"/>
    </location>
</feature>
<feature type="region of interest" description="Disordered" evidence="1">
    <location>
        <begin position="188"/>
        <end position="218"/>
    </location>
</feature>
<feature type="region of interest" description="Disordered" evidence="1">
    <location>
        <begin position="354"/>
        <end position="408"/>
    </location>
</feature>
<feature type="region of interest" description="Disordered" evidence="1">
    <location>
        <begin position="714"/>
        <end position="738"/>
    </location>
</feature>
<evidence type="ECO:0000256" key="2">
    <source>
        <dbReference type="SAM" id="Phobius"/>
    </source>
</evidence>
<keyword evidence="2" id="KW-1133">Transmembrane helix</keyword>
<evidence type="ECO:0000313" key="3">
    <source>
        <dbReference type="EMBL" id="KAK4284372.1"/>
    </source>
</evidence>
<proteinExistence type="predicted"/>